<dbReference type="Proteomes" id="UP000517759">
    <property type="component" value="Unassembled WGS sequence"/>
</dbReference>
<dbReference type="AlphaFoldDB" id="A0A7W6F8I5"/>
<gene>
    <name evidence="1" type="ORF">GGR33_004026</name>
</gene>
<reference evidence="1 2" key="1">
    <citation type="submission" date="2020-08" db="EMBL/GenBank/DDBJ databases">
        <title>Genomic Encyclopedia of Type Strains, Phase IV (KMG-IV): sequencing the most valuable type-strain genomes for metagenomic binning, comparative biology and taxonomic classification.</title>
        <authorList>
            <person name="Goeker M."/>
        </authorList>
    </citation>
    <scope>NUCLEOTIDE SEQUENCE [LARGE SCALE GENOMIC DNA]</scope>
    <source>
        <strain evidence="1 2">DSM 24105</strain>
    </source>
</reference>
<dbReference type="EMBL" id="JACIDN010000008">
    <property type="protein sequence ID" value="MBB3904503.1"/>
    <property type="molecule type" value="Genomic_DNA"/>
</dbReference>
<sequence>MSRLSKRFGGQALDFVIEMPLVFRIIVGMPQV</sequence>
<organism evidence="1 2">
    <name type="scientific">Methylobacterium brachythecii</name>
    <dbReference type="NCBI Taxonomy" id="1176177"/>
    <lineage>
        <taxon>Bacteria</taxon>
        <taxon>Pseudomonadati</taxon>
        <taxon>Pseudomonadota</taxon>
        <taxon>Alphaproteobacteria</taxon>
        <taxon>Hyphomicrobiales</taxon>
        <taxon>Methylobacteriaceae</taxon>
        <taxon>Methylobacterium</taxon>
    </lineage>
</organism>
<name>A0A7W6F8I5_9HYPH</name>
<evidence type="ECO:0000313" key="2">
    <source>
        <dbReference type="Proteomes" id="UP000517759"/>
    </source>
</evidence>
<comment type="caution">
    <text evidence="1">The sequence shown here is derived from an EMBL/GenBank/DDBJ whole genome shotgun (WGS) entry which is preliminary data.</text>
</comment>
<evidence type="ECO:0000313" key="1">
    <source>
        <dbReference type="EMBL" id="MBB3904503.1"/>
    </source>
</evidence>
<proteinExistence type="predicted"/>
<accession>A0A7W6F8I5</accession>
<protein>
    <submittedName>
        <fullName evidence="1">Uncharacterized protein</fullName>
    </submittedName>
</protein>